<feature type="transmembrane region" description="Helical" evidence="1">
    <location>
        <begin position="31"/>
        <end position="47"/>
    </location>
</feature>
<feature type="transmembrane region" description="Helical" evidence="1">
    <location>
        <begin position="141"/>
        <end position="166"/>
    </location>
</feature>
<evidence type="ECO:0000313" key="4">
    <source>
        <dbReference type="Proteomes" id="UP000830115"/>
    </source>
</evidence>
<feature type="transmembrane region" description="Helical" evidence="1">
    <location>
        <begin position="100"/>
        <end position="121"/>
    </location>
</feature>
<proteinExistence type="predicted"/>
<feature type="transmembrane region" description="Helical" evidence="1">
    <location>
        <begin position="67"/>
        <end position="88"/>
    </location>
</feature>
<dbReference type="InterPro" id="IPR050039">
    <property type="entry name" value="MAB_1171c-like"/>
</dbReference>
<dbReference type="RefSeq" id="WP_248867545.1">
    <property type="nucleotide sequence ID" value="NZ_CP086322.1"/>
</dbReference>
<feature type="domain" description="DUF6545" evidence="2">
    <location>
        <begin position="240"/>
        <end position="374"/>
    </location>
</feature>
<sequence>MPELIRLVLLYLCWVVVIVRVSALRSREQRPLWFALLMLALGMTMLQEPAKRAVQHLTDLPHIANLVSSLMAVGVATTILTFVARAYLAGRSPRTPFRRSHLISCGMTLGIMIVMFSIVTIQRIPTRDRFLPIPGTFTVHSIYWATYLTYMLIVTGITSALLAIILWTVRSRLVRIPVTLLAIATSAFMVFLGSRVVAVFTYSTKPIEYGTYISSAHTVGVALGCSIAAFTPIIQGFASWRKANTLYPMWKALCTALPHIALYPPRSRLVDALLPHDSQLRLHRRLVEIRDGLLIMRGWASPVDIERILAVMAEEEVPRDQSEAVVTACWLKVALAAHQAGLPHAQHTLDLARQGGSDGDSELDWLRKVANVWSTPLVERCVSAVNTHRPQGERA</sequence>
<evidence type="ECO:0000259" key="2">
    <source>
        <dbReference type="Pfam" id="PF20182"/>
    </source>
</evidence>
<evidence type="ECO:0000256" key="1">
    <source>
        <dbReference type="SAM" id="Phobius"/>
    </source>
</evidence>
<feature type="transmembrane region" description="Helical" evidence="1">
    <location>
        <begin position="6"/>
        <end position="24"/>
    </location>
</feature>
<reference evidence="3" key="1">
    <citation type="submission" date="2021-10" db="EMBL/GenBank/DDBJ databases">
        <title>Streptomyces nigrumlapis sp.nov.,an antimicrobial producing actinobacterium isolated from Black Gobi rocks.</title>
        <authorList>
            <person name="Wen Y."/>
            <person name="Zhang W."/>
            <person name="Liu X.G."/>
        </authorList>
    </citation>
    <scope>NUCLEOTIDE SEQUENCE</scope>
    <source>
        <strain evidence="3">ST13-2-2</strain>
    </source>
</reference>
<keyword evidence="1" id="KW-0472">Membrane</keyword>
<dbReference type="InterPro" id="IPR046675">
    <property type="entry name" value="DUF6545"/>
</dbReference>
<keyword evidence="1" id="KW-1133">Transmembrane helix</keyword>
<keyword evidence="1" id="KW-0812">Transmembrane</keyword>
<accession>A0ABY4MJV9</accession>
<gene>
    <name evidence="3" type="ORF">K9S39_36295</name>
</gene>
<dbReference type="Pfam" id="PF20182">
    <property type="entry name" value="DUF6545"/>
    <property type="match status" value="1"/>
</dbReference>
<name>A0ABY4MJV9_9ACTN</name>
<dbReference type="Proteomes" id="UP000830115">
    <property type="component" value="Chromosome"/>
</dbReference>
<organism evidence="3 4">
    <name type="scientific">Streptomyces halobius</name>
    <dbReference type="NCBI Taxonomy" id="2879846"/>
    <lineage>
        <taxon>Bacteria</taxon>
        <taxon>Bacillati</taxon>
        <taxon>Actinomycetota</taxon>
        <taxon>Actinomycetes</taxon>
        <taxon>Kitasatosporales</taxon>
        <taxon>Streptomycetaceae</taxon>
        <taxon>Streptomyces</taxon>
    </lineage>
</organism>
<dbReference type="EMBL" id="CP086322">
    <property type="protein sequence ID" value="UQA96616.1"/>
    <property type="molecule type" value="Genomic_DNA"/>
</dbReference>
<protein>
    <recommendedName>
        <fullName evidence="2">DUF6545 domain-containing protein</fullName>
    </recommendedName>
</protein>
<feature type="transmembrane region" description="Helical" evidence="1">
    <location>
        <begin position="178"/>
        <end position="200"/>
    </location>
</feature>
<feature type="transmembrane region" description="Helical" evidence="1">
    <location>
        <begin position="212"/>
        <end position="234"/>
    </location>
</feature>
<dbReference type="NCBIfam" id="NF042915">
    <property type="entry name" value="MAB_1171c_fam"/>
    <property type="match status" value="1"/>
</dbReference>
<evidence type="ECO:0000313" key="3">
    <source>
        <dbReference type="EMBL" id="UQA96616.1"/>
    </source>
</evidence>
<keyword evidence="4" id="KW-1185">Reference proteome</keyword>